<comment type="similarity">
    <text evidence="1">Belongs to the 'phage' integrase family.</text>
</comment>
<organism evidence="6 7">
    <name type="scientific">Limnovirga soli</name>
    <dbReference type="NCBI Taxonomy" id="2656915"/>
    <lineage>
        <taxon>Bacteria</taxon>
        <taxon>Pseudomonadati</taxon>
        <taxon>Bacteroidota</taxon>
        <taxon>Chitinophagia</taxon>
        <taxon>Chitinophagales</taxon>
        <taxon>Chitinophagaceae</taxon>
        <taxon>Limnovirga</taxon>
    </lineage>
</organism>
<dbReference type="SUPFAM" id="SSF56349">
    <property type="entry name" value="DNA breaking-rejoining enzymes"/>
    <property type="match status" value="1"/>
</dbReference>
<keyword evidence="2" id="KW-0229">DNA integration</keyword>
<dbReference type="InterPro" id="IPR002104">
    <property type="entry name" value="Integrase_catalytic"/>
</dbReference>
<sequence>MTSFLFKKAKLYFAKGDLSKEWYIEYYYLKPGTTDTYQRFKERFNINRIPNLQDRLAYGNEFVKFMNKKLQSGWSPYTAIEKDKQEMPPVLDQLQLIIRDLTASASKYKIDTLNEQLNRFKKFVEAHNLESFSMQDFTEQQADDYRVYMDKELDLSVKTINSSLSYFTAIWKHAIKVKKWCLLNPFDNIDRMKKTQKPTKVERFEPISSKELDIILHNLREGQQPFIVFLGMIYFAWARPAEIARLKIADIDLQQNIIRFPKGETKNKQGAYVQIVPPLKKLLASINLQNYPGNYYIFSGDSTGFMPGKTKLNRQRATARWLDTVKNGMGITKDMYALKHTGNIDYLLNNKDNIDLKWQQMQNRHSSSAMTERYNRKLGAYFINCSNLHFRDF</sequence>
<dbReference type="GO" id="GO:0006310">
    <property type="term" value="P:DNA recombination"/>
    <property type="evidence" value="ECO:0007669"/>
    <property type="project" value="UniProtKB-KW"/>
</dbReference>
<dbReference type="InterPro" id="IPR010998">
    <property type="entry name" value="Integrase_recombinase_N"/>
</dbReference>
<keyword evidence="7" id="KW-1185">Reference proteome</keyword>
<evidence type="ECO:0000313" key="7">
    <source>
        <dbReference type="Proteomes" id="UP000598971"/>
    </source>
</evidence>
<dbReference type="PANTHER" id="PTHR30629:SF2">
    <property type="entry name" value="PROPHAGE INTEGRASE INTS-RELATED"/>
    <property type="match status" value="1"/>
</dbReference>
<dbReference type="GO" id="GO:0015074">
    <property type="term" value="P:DNA integration"/>
    <property type="evidence" value="ECO:0007669"/>
    <property type="project" value="UniProtKB-KW"/>
</dbReference>
<proteinExistence type="inferred from homology"/>
<dbReference type="InterPro" id="IPR013762">
    <property type="entry name" value="Integrase-like_cat_sf"/>
</dbReference>
<dbReference type="EMBL" id="WHPF01000014">
    <property type="protein sequence ID" value="NNV57343.1"/>
    <property type="molecule type" value="Genomic_DNA"/>
</dbReference>
<dbReference type="PROSITE" id="PS51898">
    <property type="entry name" value="TYR_RECOMBINASE"/>
    <property type="match status" value="1"/>
</dbReference>
<evidence type="ECO:0000313" key="6">
    <source>
        <dbReference type="EMBL" id="NNV57343.1"/>
    </source>
</evidence>
<gene>
    <name evidence="6" type="ORF">GD597_17865</name>
</gene>
<dbReference type="InterPro" id="IPR050808">
    <property type="entry name" value="Phage_Integrase"/>
</dbReference>
<comment type="caution">
    <text evidence="6">The sequence shown here is derived from an EMBL/GenBank/DDBJ whole genome shotgun (WGS) entry which is preliminary data.</text>
</comment>
<feature type="domain" description="Tyr recombinase" evidence="5">
    <location>
        <begin position="202"/>
        <end position="390"/>
    </location>
</feature>
<dbReference type="Pfam" id="PF13102">
    <property type="entry name" value="Phage_int_SAM_5"/>
    <property type="match status" value="1"/>
</dbReference>
<protein>
    <submittedName>
        <fullName evidence="6">Tyrosine-type recombinase/integrase</fullName>
    </submittedName>
</protein>
<dbReference type="InterPro" id="IPR011010">
    <property type="entry name" value="DNA_brk_join_enz"/>
</dbReference>
<dbReference type="Gene3D" id="1.10.443.10">
    <property type="entry name" value="Intergrase catalytic core"/>
    <property type="match status" value="1"/>
</dbReference>
<reference evidence="6" key="1">
    <citation type="submission" date="2019-10" db="EMBL/GenBank/DDBJ databases">
        <title>Draft genome sequence of Panacibacter sp. KCS-6.</title>
        <authorList>
            <person name="Yim K.J."/>
        </authorList>
    </citation>
    <scope>NUCLEOTIDE SEQUENCE</scope>
    <source>
        <strain evidence="6">KCS-6</strain>
    </source>
</reference>
<dbReference type="Proteomes" id="UP000598971">
    <property type="component" value="Unassembled WGS sequence"/>
</dbReference>
<dbReference type="GO" id="GO:0003677">
    <property type="term" value="F:DNA binding"/>
    <property type="evidence" value="ECO:0007669"/>
    <property type="project" value="UniProtKB-KW"/>
</dbReference>
<dbReference type="InterPro" id="IPR025269">
    <property type="entry name" value="SAM-like_dom"/>
</dbReference>
<dbReference type="Gene3D" id="1.10.150.130">
    <property type="match status" value="1"/>
</dbReference>
<evidence type="ECO:0000256" key="3">
    <source>
        <dbReference type="ARBA" id="ARBA00023125"/>
    </source>
</evidence>
<evidence type="ECO:0000259" key="5">
    <source>
        <dbReference type="PROSITE" id="PS51898"/>
    </source>
</evidence>
<dbReference type="PANTHER" id="PTHR30629">
    <property type="entry name" value="PROPHAGE INTEGRASE"/>
    <property type="match status" value="1"/>
</dbReference>
<keyword evidence="3" id="KW-0238">DNA-binding</keyword>
<dbReference type="RefSeq" id="WP_171609290.1">
    <property type="nucleotide sequence ID" value="NZ_WHPF01000014.1"/>
</dbReference>
<accession>A0A8J8FG89</accession>
<evidence type="ECO:0000256" key="4">
    <source>
        <dbReference type="ARBA" id="ARBA00023172"/>
    </source>
</evidence>
<evidence type="ECO:0000256" key="1">
    <source>
        <dbReference type="ARBA" id="ARBA00008857"/>
    </source>
</evidence>
<dbReference type="AlphaFoldDB" id="A0A8J8FG89"/>
<name>A0A8J8FG89_9BACT</name>
<evidence type="ECO:0000256" key="2">
    <source>
        <dbReference type="ARBA" id="ARBA00022908"/>
    </source>
</evidence>
<keyword evidence="4" id="KW-0233">DNA recombination</keyword>